<accession>A0A0F9MAT0</accession>
<dbReference type="GO" id="GO:0008764">
    <property type="term" value="F:UDP-N-acetylmuramoylalanine-D-glutamate ligase activity"/>
    <property type="evidence" value="ECO:0007669"/>
    <property type="project" value="UniProtKB-EC"/>
</dbReference>
<dbReference type="Pfam" id="PF02875">
    <property type="entry name" value="Mur_ligase_C"/>
    <property type="match status" value="1"/>
</dbReference>
<keyword evidence="3" id="KW-0963">Cytoplasm</keyword>
<dbReference type="PANTHER" id="PTHR43692">
    <property type="entry name" value="UDP-N-ACETYLMURAMOYLALANINE--D-GLUTAMATE LIGASE"/>
    <property type="match status" value="1"/>
</dbReference>
<evidence type="ECO:0000256" key="6">
    <source>
        <dbReference type="ARBA" id="ARBA00022840"/>
    </source>
</evidence>
<keyword evidence="4" id="KW-0436">Ligase</keyword>
<evidence type="ECO:0000256" key="3">
    <source>
        <dbReference type="ARBA" id="ARBA00022490"/>
    </source>
</evidence>
<dbReference type="GO" id="GO:0051301">
    <property type="term" value="P:cell division"/>
    <property type="evidence" value="ECO:0007669"/>
    <property type="project" value="InterPro"/>
</dbReference>
<organism evidence="9">
    <name type="scientific">marine sediment metagenome</name>
    <dbReference type="NCBI Taxonomy" id="412755"/>
    <lineage>
        <taxon>unclassified sequences</taxon>
        <taxon>metagenomes</taxon>
        <taxon>ecological metagenomes</taxon>
    </lineage>
</organism>
<feature type="domain" description="Mur ligase central" evidence="8">
    <location>
        <begin position="114"/>
        <end position="285"/>
    </location>
</feature>
<dbReference type="InterPro" id="IPR005762">
    <property type="entry name" value="MurD"/>
</dbReference>
<dbReference type="GO" id="GO:0008360">
    <property type="term" value="P:regulation of cell shape"/>
    <property type="evidence" value="ECO:0007669"/>
    <property type="project" value="InterPro"/>
</dbReference>
<dbReference type="EMBL" id="LAZR01005879">
    <property type="protein sequence ID" value="KKM96456.1"/>
    <property type="molecule type" value="Genomic_DNA"/>
</dbReference>
<evidence type="ECO:0000259" key="7">
    <source>
        <dbReference type="Pfam" id="PF02875"/>
    </source>
</evidence>
<feature type="domain" description="Mur ligase C-terminal" evidence="7">
    <location>
        <begin position="308"/>
        <end position="424"/>
    </location>
</feature>
<dbReference type="NCBIfam" id="TIGR01087">
    <property type="entry name" value="murD"/>
    <property type="match status" value="1"/>
</dbReference>
<dbReference type="AlphaFoldDB" id="A0A0F9MAT0"/>
<dbReference type="GO" id="GO:0009252">
    <property type="term" value="P:peptidoglycan biosynthetic process"/>
    <property type="evidence" value="ECO:0007669"/>
    <property type="project" value="UniProtKB-UniPathway"/>
</dbReference>
<dbReference type="Pfam" id="PF21799">
    <property type="entry name" value="MurD-like_N"/>
    <property type="match status" value="1"/>
</dbReference>
<dbReference type="Gene3D" id="3.90.190.20">
    <property type="entry name" value="Mur ligase, C-terminal domain"/>
    <property type="match status" value="1"/>
</dbReference>
<evidence type="ECO:0000259" key="8">
    <source>
        <dbReference type="Pfam" id="PF08245"/>
    </source>
</evidence>
<dbReference type="SUPFAM" id="SSF53623">
    <property type="entry name" value="MurD-like peptide ligases, catalytic domain"/>
    <property type="match status" value="1"/>
</dbReference>
<proteinExistence type="inferred from homology"/>
<comment type="caution">
    <text evidence="9">The sequence shown here is derived from an EMBL/GenBank/DDBJ whole genome shotgun (WGS) entry which is preliminary data.</text>
</comment>
<keyword evidence="6" id="KW-0067">ATP-binding</keyword>
<dbReference type="GO" id="GO:0005524">
    <property type="term" value="F:ATP binding"/>
    <property type="evidence" value="ECO:0007669"/>
    <property type="project" value="UniProtKB-KW"/>
</dbReference>
<protein>
    <submittedName>
        <fullName evidence="9">Uncharacterized protein</fullName>
    </submittedName>
</protein>
<dbReference type="PANTHER" id="PTHR43692:SF1">
    <property type="entry name" value="UDP-N-ACETYLMURAMOYLALANINE--D-GLUTAMATE LIGASE"/>
    <property type="match status" value="1"/>
</dbReference>
<name>A0A0F9MAT0_9ZZZZ</name>
<dbReference type="SUPFAM" id="SSF51984">
    <property type="entry name" value="MurCD N-terminal domain"/>
    <property type="match status" value="1"/>
</dbReference>
<dbReference type="GO" id="GO:0005737">
    <property type="term" value="C:cytoplasm"/>
    <property type="evidence" value="ECO:0007669"/>
    <property type="project" value="UniProtKB-SubCell"/>
</dbReference>
<dbReference type="Pfam" id="PF08245">
    <property type="entry name" value="Mur_ligase_M"/>
    <property type="match status" value="1"/>
</dbReference>
<dbReference type="HAMAP" id="MF_00639">
    <property type="entry name" value="MurD"/>
    <property type="match status" value="1"/>
</dbReference>
<dbReference type="InterPro" id="IPR004101">
    <property type="entry name" value="Mur_ligase_C"/>
</dbReference>
<keyword evidence="5" id="KW-0547">Nucleotide-binding</keyword>
<dbReference type="InterPro" id="IPR036565">
    <property type="entry name" value="Mur-like_cat_sf"/>
</dbReference>
<sequence length="451" mass="48127">MSVITSDRRTLVVGLGKTGLSCVRYLSAQGRDVAVADSREAPPGLDDLRAGWPDIPVHLGPFDKALFASFNELIVSPGISIAEPAIADAARQGARIRGDIDLFAEATDAPVVAITGSNGKTTVTTLLGEMARAAGRKVEIGGNIGTPALDLLGRGAELYALELSSFQLETTAELNALAATVLNVSDDHLDRYPNKMAYFQAKQRIFRGCQNAIVNLDDALSTPMERDNLRFFCFGFHRVNPNTFSTREDDQGTWLTFGFDSILNAGELKLLGQHNLSNVMAALALGHAAGLPMDAMLSAARKFNGLPHRCEFIRRLKGVDYINDSKGTNVGASVAAIESLVPENEGKLVLIAGGESKGAEFSALAVPVRTCCRAVILIGADAHQIASALGSDVQVHFATTLAEAVKTSGKLALEGDRVLFSPACASFDMFRDYIDRGDQFRDLVRSLGEVS</sequence>
<evidence type="ECO:0000256" key="5">
    <source>
        <dbReference type="ARBA" id="ARBA00022741"/>
    </source>
</evidence>
<evidence type="ECO:0000313" key="9">
    <source>
        <dbReference type="EMBL" id="KKM96456.1"/>
    </source>
</evidence>
<evidence type="ECO:0000256" key="2">
    <source>
        <dbReference type="ARBA" id="ARBA00004752"/>
    </source>
</evidence>
<reference evidence="9" key="1">
    <citation type="journal article" date="2015" name="Nature">
        <title>Complex archaea that bridge the gap between prokaryotes and eukaryotes.</title>
        <authorList>
            <person name="Spang A."/>
            <person name="Saw J.H."/>
            <person name="Jorgensen S.L."/>
            <person name="Zaremba-Niedzwiedzka K."/>
            <person name="Martijn J."/>
            <person name="Lind A.E."/>
            <person name="van Eijk R."/>
            <person name="Schleper C."/>
            <person name="Guy L."/>
            <person name="Ettema T.J."/>
        </authorList>
    </citation>
    <scope>NUCLEOTIDE SEQUENCE</scope>
</reference>
<dbReference type="UniPathway" id="UPA00219"/>
<gene>
    <name evidence="9" type="ORF">LCGC14_1177930</name>
</gene>
<dbReference type="SUPFAM" id="SSF53244">
    <property type="entry name" value="MurD-like peptide ligases, peptide-binding domain"/>
    <property type="match status" value="1"/>
</dbReference>
<dbReference type="InterPro" id="IPR036615">
    <property type="entry name" value="Mur_ligase_C_dom_sf"/>
</dbReference>
<dbReference type="InterPro" id="IPR013221">
    <property type="entry name" value="Mur_ligase_cen"/>
</dbReference>
<comment type="subcellular location">
    <subcellularLocation>
        <location evidence="1">Cytoplasm</location>
    </subcellularLocation>
</comment>
<comment type="pathway">
    <text evidence="2">Cell wall biogenesis; peptidoglycan biosynthesis.</text>
</comment>
<evidence type="ECO:0000256" key="4">
    <source>
        <dbReference type="ARBA" id="ARBA00022598"/>
    </source>
</evidence>
<evidence type="ECO:0000256" key="1">
    <source>
        <dbReference type="ARBA" id="ARBA00004496"/>
    </source>
</evidence>
<dbReference type="Gene3D" id="3.40.1190.10">
    <property type="entry name" value="Mur-like, catalytic domain"/>
    <property type="match status" value="1"/>
</dbReference>
<dbReference type="Gene3D" id="3.40.50.720">
    <property type="entry name" value="NAD(P)-binding Rossmann-like Domain"/>
    <property type="match status" value="1"/>
</dbReference>